<keyword evidence="2 4" id="KW-0472">Membrane</keyword>
<proteinExistence type="predicted"/>
<dbReference type="InterPro" id="IPR050330">
    <property type="entry name" value="Bact_OuterMem_StrucFunc"/>
</dbReference>
<dbReference type="EMBL" id="CP029343">
    <property type="protein sequence ID" value="AWL04393.1"/>
    <property type="molecule type" value="Genomic_DNA"/>
</dbReference>
<protein>
    <recommendedName>
        <fullName evidence="7">OmpA-like domain-containing protein</fullName>
    </recommendedName>
</protein>
<dbReference type="Pfam" id="PF00691">
    <property type="entry name" value="OmpA"/>
    <property type="match status" value="1"/>
</dbReference>
<gene>
    <name evidence="8" type="ORF">DIR46_08040</name>
</gene>
<dbReference type="InterPro" id="IPR036737">
    <property type="entry name" value="OmpA-like_sf"/>
</dbReference>
<dbReference type="PROSITE" id="PS51257">
    <property type="entry name" value="PROKAR_LIPOPROTEIN"/>
    <property type="match status" value="1"/>
</dbReference>
<keyword evidence="6" id="KW-0732">Signal</keyword>
<evidence type="ECO:0000256" key="3">
    <source>
        <dbReference type="ARBA" id="ARBA00023237"/>
    </source>
</evidence>
<dbReference type="Proteomes" id="UP000245820">
    <property type="component" value="Chromosome"/>
</dbReference>
<evidence type="ECO:0000256" key="5">
    <source>
        <dbReference type="SAM" id="MobiDB-lite"/>
    </source>
</evidence>
<dbReference type="InterPro" id="IPR006665">
    <property type="entry name" value="OmpA-like"/>
</dbReference>
<dbReference type="GO" id="GO:0009279">
    <property type="term" value="C:cell outer membrane"/>
    <property type="evidence" value="ECO:0007669"/>
    <property type="project" value="UniProtKB-SubCell"/>
</dbReference>
<dbReference type="PROSITE" id="PS01068">
    <property type="entry name" value="OMPA_1"/>
    <property type="match status" value="1"/>
</dbReference>
<dbReference type="PANTHER" id="PTHR30329:SF21">
    <property type="entry name" value="LIPOPROTEIN YIAD-RELATED"/>
    <property type="match status" value="1"/>
</dbReference>
<comment type="subcellular location">
    <subcellularLocation>
        <location evidence="1">Cell outer membrane</location>
    </subcellularLocation>
</comment>
<evidence type="ECO:0000256" key="4">
    <source>
        <dbReference type="PROSITE-ProRule" id="PRU00473"/>
    </source>
</evidence>
<keyword evidence="9" id="KW-1185">Reference proteome</keyword>
<dbReference type="SUPFAM" id="SSF103088">
    <property type="entry name" value="OmpA-like"/>
    <property type="match status" value="1"/>
</dbReference>
<dbReference type="Gene3D" id="3.30.1330.60">
    <property type="entry name" value="OmpA-like domain"/>
    <property type="match status" value="1"/>
</dbReference>
<dbReference type="OrthoDB" id="345640at2"/>
<dbReference type="CDD" id="cd07185">
    <property type="entry name" value="OmpA_C-like"/>
    <property type="match status" value="1"/>
</dbReference>
<evidence type="ECO:0000256" key="1">
    <source>
        <dbReference type="ARBA" id="ARBA00004442"/>
    </source>
</evidence>
<dbReference type="PRINTS" id="PR01021">
    <property type="entry name" value="OMPADOMAIN"/>
</dbReference>
<dbReference type="InterPro" id="IPR006664">
    <property type="entry name" value="OMP_bac"/>
</dbReference>
<dbReference type="PANTHER" id="PTHR30329">
    <property type="entry name" value="STATOR ELEMENT OF FLAGELLAR MOTOR COMPLEX"/>
    <property type="match status" value="1"/>
</dbReference>
<sequence length="594" mass="62808">MKTKTLQHIVVAAAALSATGCATVPNQQGGFRGAVQDTFNNPDPCSNNARNTGMLIGGIAGTLLGAKLGNKDKGAMLAGALFGGAVGGLIGADIDDRRCAMAKVAQEYQLQMQFAGIKHDGAVISDSELLRANNAGDIKRSLIGNIVSMQDESANGGHFQSNSALLTERAERYFSAIADIYNLNKGAQAAGTPAEKERLRQAGNNRKLLLVGHTDDTGSSALNAALSEQRARAVAEYLERRGIPREQMYYQGAGEVYPVADNRAEGGRLQNRRVEIVELADDASMGKYLDARRPNYQFYRTAPAAASASAVAAHTPAQRSSEQAPRERAAKRAPQTEANPGVKPGAERAVAAARTMSKDAPRAAQRALASTAPALTPEVTAQARRAPSRSTPAPKATTAELDFGGVPLTQRVSAAPAGLGKLERERSLFSLISSAYADDDMAVLSDCSQDRPRSAGGVKALKDGATYRANEHVPGLYGKTWTERVNGHQIVINKVAVLASEATLAQVPEFKVYANYDPAKNRNPTPSVAIRPAVNTYLGEKGILYRIFAEGAGGVQCVDIVYSRGANKSASGGNIVYARNSQLYVSPFKPVIAN</sequence>
<feature type="signal peptide" evidence="6">
    <location>
        <begin position="1"/>
        <end position="22"/>
    </location>
</feature>
<dbReference type="RefSeq" id="WP_109344778.1">
    <property type="nucleotide sequence ID" value="NZ_CP029343.1"/>
</dbReference>
<feature type="chain" id="PRO_5015776624" description="OmpA-like domain-containing protein" evidence="6">
    <location>
        <begin position="23"/>
        <end position="594"/>
    </location>
</feature>
<keyword evidence="3" id="KW-0998">Cell outer membrane</keyword>
<feature type="domain" description="OmpA-like" evidence="7">
    <location>
        <begin position="147"/>
        <end position="282"/>
    </location>
</feature>
<dbReference type="PROSITE" id="PS51123">
    <property type="entry name" value="OMPA_2"/>
    <property type="match status" value="1"/>
</dbReference>
<dbReference type="KEGG" id="mtim:DIR46_08040"/>
<name>A0A2S2DG83_9BURK</name>
<evidence type="ECO:0000256" key="6">
    <source>
        <dbReference type="SAM" id="SignalP"/>
    </source>
</evidence>
<evidence type="ECO:0000313" key="9">
    <source>
        <dbReference type="Proteomes" id="UP000245820"/>
    </source>
</evidence>
<evidence type="ECO:0000259" key="7">
    <source>
        <dbReference type="PROSITE" id="PS51123"/>
    </source>
</evidence>
<evidence type="ECO:0000313" key="8">
    <source>
        <dbReference type="EMBL" id="AWL04393.1"/>
    </source>
</evidence>
<feature type="region of interest" description="Disordered" evidence="5">
    <location>
        <begin position="310"/>
        <end position="399"/>
    </location>
</feature>
<accession>A0A2S2DG83</accession>
<organism evidence="8 9">
    <name type="scientific">Massilia oculi</name>
    <dbReference type="NCBI Taxonomy" id="945844"/>
    <lineage>
        <taxon>Bacteria</taxon>
        <taxon>Pseudomonadati</taxon>
        <taxon>Pseudomonadota</taxon>
        <taxon>Betaproteobacteria</taxon>
        <taxon>Burkholderiales</taxon>
        <taxon>Oxalobacteraceae</taxon>
        <taxon>Telluria group</taxon>
        <taxon>Massilia</taxon>
    </lineage>
</organism>
<evidence type="ECO:0000256" key="2">
    <source>
        <dbReference type="ARBA" id="ARBA00023136"/>
    </source>
</evidence>
<reference evidence="8 9" key="1">
    <citation type="submission" date="2018-05" db="EMBL/GenBank/DDBJ databases">
        <title>Complete genome sequence of Massilia oculi sp. nov. CCUG 43427T (=DSM 26321T), the type strain of M. oculi, and comparison with genome sequences of other Massilia strains.</title>
        <authorList>
            <person name="Zhu B."/>
        </authorList>
    </citation>
    <scope>NUCLEOTIDE SEQUENCE [LARGE SCALE GENOMIC DNA]</scope>
    <source>
        <strain evidence="8 9">CCUG 43427</strain>
    </source>
</reference>
<dbReference type="InterPro" id="IPR006690">
    <property type="entry name" value="OMPA-like_CS"/>
</dbReference>
<dbReference type="AlphaFoldDB" id="A0A2S2DG83"/>